<dbReference type="SUPFAM" id="SSF55797">
    <property type="entry name" value="PR-1-like"/>
    <property type="match status" value="1"/>
</dbReference>
<dbReference type="RefSeq" id="WP_184015909.1">
    <property type="nucleotide sequence ID" value="NZ_JACHFD010000003.1"/>
</dbReference>
<proteinExistence type="predicted"/>
<dbReference type="InterPro" id="IPR035940">
    <property type="entry name" value="CAP_sf"/>
</dbReference>
<evidence type="ECO:0000313" key="1">
    <source>
        <dbReference type="EMBL" id="MBB5350535.1"/>
    </source>
</evidence>
<dbReference type="CDD" id="cd05379">
    <property type="entry name" value="CAP_bacterial"/>
    <property type="match status" value="1"/>
</dbReference>
<name>A0A840UXT1_9BACT</name>
<dbReference type="PANTHER" id="PTHR31157">
    <property type="entry name" value="SCP DOMAIN-CONTAINING PROTEIN"/>
    <property type="match status" value="1"/>
</dbReference>
<gene>
    <name evidence="1" type="ORF">HNR46_000763</name>
</gene>
<dbReference type="PROSITE" id="PS51257">
    <property type="entry name" value="PROKAR_LIPOPROTEIN"/>
    <property type="match status" value="1"/>
</dbReference>
<accession>A0A840UXT1</accession>
<sequence length="190" mass="20647">MFPKHLFQVVGAGGLLFLASCAQSLDTTRVAMSQHPVESKGSSGLKSQLESSVNRFRGSIGRSALPSHPGLDRLAQAHCEFMARNRGKFTLGSENISHVGFEERVLMAQRGYGMLSLAENVAGGKAGGDVAGEITQAWVQSKKHLYNLRQKWDCAGMGVYVADDGMVYVTQIFATKDLSSQTLTDRMRSF</sequence>
<protein>
    <submittedName>
        <fullName evidence="1">Uncharacterized protein YkwD</fullName>
    </submittedName>
</protein>
<reference evidence="1 2" key="1">
    <citation type="submission" date="2020-08" db="EMBL/GenBank/DDBJ databases">
        <title>Genomic Encyclopedia of Type Strains, Phase IV (KMG-IV): sequencing the most valuable type-strain genomes for metagenomic binning, comparative biology and taxonomic classification.</title>
        <authorList>
            <person name="Goeker M."/>
        </authorList>
    </citation>
    <scope>NUCLEOTIDE SEQUENCE [LARGE SCALE GENOMIC DNA]</scope>
    <source>
        <strain evidence="1 2">YC6886</strain>
    </source>
</reference>
<dbReference type="EMBL" id="JACHFD010000003">
    <property type="protein sequence ID" value="MBB5350535.1"/>
    <property type="molecule type" value="Genomic_DNA"/>
</dbReference>
<keyword evidence="2" id="KW-1185">Reference proteome</keyword>
<dbReference type="AlphaFoldDB" id="A0A840UXT1"/>
<comment type="caution">
    <text evidence="1">The sequence shown here is derived from an EMBL/GenBank/DDBJ whole genome shotgun (WGS) entry which is preliminary data.</text>
</comment>
<evidence type="ECO:0000313" key="2">
    <source>
        <dbReference type="Proteomes" id="UP000557717"/>
    </source>
</evidence>
<dbReference type="PANTHER" id="PTHR31157:SF1">
    <property type="entry name" value="SCP DOMAIN-CONTAINING PROTEIN"/>
    <property type="match status" value="1"/>
</dbReference>
<dbReference type="Proteomes" id="UP000557717">
    <property type="component" value="Unassembled WGS sequence"/>
</dbReference>
<dbReference type="Gene3D" id="3.40.33.10">
    <property type="entry name" value="CAP"/>
    <property type="match status" value="1"/>
</dbReference>
<organism evidence="1 2">
    <name type="scientific">Haloferula luteola</name>
    <dbReference type="NCBI Taxonomy" id="595692"/>
    <lineage>
        <taxon>Bacteria</taxon>
        <taxon>Pseudomonadati</taxon>
        <taxon>Verrucomicrobiota</taxon>
        <taxon>Verrucomicrobiia</taxon>
        <taxon>Verrucomicrobiales</taxon>
        <taxon>Verrucomicrobiaceae</taxon>
        <taxon>Haloferula</taxon>
    </lineage>
</organism>